<evidence type="ECO:0000313" key="13">
    <source>
        <dbReference type="Proteomes" id="UP000799771"/>
    </source>
</evidence>
<keyword evidence="4 12" id="KW-0378">Hydrolase</keyword>
<comment type="similarity">
    <text evidence="2">Belongs to the glycosyl hydrolase 45 (cellulase K) family.</text>
</comment>
<protein>
    <recommendedName>
        <fullName evidence="3">cellulase</fullName>
        <ecNumber evidence="3">3.2.1.4</ecNumber>
    </recommendedName>
</protein>
<evidence type="ECO:0000256" key="5">
    <source>
        <dbReference type="ARBA" id="ARBA00023001"/>
    </source>
</evidence>
<sequence length="268" mass="28553">MLHSTLFLPLFALIAQCANLNYSGSALTGRHWDCCKPSCAWKGKADFTTPVLSCAADGHTPISDTAGTGCNGGDAFLCTAQQPWAVNDTVSYGFAGAFILPSVTGGGTEDVWCCSCYELMFTSAPLLGKRMIVQASNTAYDVKDQSRFALAIPGGNTTSYDACALQFGVNQAVFGTDKTGVSTKEDCQNLPEPLKSGCEWRFDWFKDAMDPSVTFKRVLCPTEITQITGCVRNDEKVLAGDVLSAAVFVHIPSIVVGLAAVVWGMLLV</sequence>
<feature type="transmembrane region" description="Helical" evidence="9">
    <location>
        <begin position="242"/>
        <end position="266"/>
    </location>
</feature>
<dbReference type="InterPro" id="IPR052288">
    <property type="entry name" value="GH45_Enzymes"/>
</dbReference>
<dbReference type="GO" id="GO:0030245">
    <property type="term" value="P:cellulose catabolic process"/>
    <property type="evidence" value="ECO:0007669"/>
    <property type="project" value="UniProtKB-KW"/>
</dbReference>
<reference evidence="12" key="1">
    <citation type="journal article" date="2020" name="Stud. Mycol.">
        <title>101 Dothideomycetes genomes: a test case for predicting lifestyles and emergence of pathogens.</title>
        <authorList>
            <person name="Haridas S."/>
            <person name="Albert R."/>
            <person name="Binder M."/>
            <person name="Bloem J."/>
            <person name="Labutti K."/>
            <person name="Salamov A."/>
            <person name="Andreopoulos B."/>
            <person name="Baker S."/>
            <person name="Barry K."/>
            <person name="Bills G."/>
            <person name="Bluhm B."/>
            <person name="Cannon C."/>
            <person name="Castanera R."/>
            <person name="Culley D."/>
            <person name="Daum C."/>
            <person name="Ezra D."/>
            <person name="Gonzalez J."/>
            <person name="Henrissat B."/>
            <person name="Kuo A."/>
            <person name="Liang C."/>
            <person name="Lipzen A."/>
            <person name="Lutzoni F."/>
            <person name="Magnuson J."/>
            <person name="Mondo S."/>
            <person name="Nolan M."/>
            <person name="Ohm R."/>
            <person name="Pangilinan J."/>
            <person name="Park H.-J."/>
            <person name="Ramirez L."/>
            <person name="Alfaro M."/>
            <person name="Sun H."/>
            <person name="Tritt A."/>
            <person name="Yoshinaga Y."/>
            <person name="Zwiers L.-H."/>
            <person name="Turgeon B."/>
            <person name="Goodwin S."/>
            <person name="Spatafora J."/>
            <person name="Crous P."/>
            <person name="Grigoriev I."/>
        </authorList>
    </citation>
    <scope>NUCLEOTIDE SEQUENCE</scope>
    <source>
        <strain evidence="12">CBS 119687</strain>
    </source>
</reference>
<dbReference type="EC" id="3.2.1.4" evidence="3"/>
<dbReference type="Proteomes" id="UP000799771">
    <property type="component" value="Unassembled WGS sequence"/>
</dbReference>
<dbReference type="GeneID" id="54403973"/>
<evidence type="ECO:0000313" key="12">
    <source>
        <dbReference type="EMBL" id="KAF2130854.1"/>
    </source>
</evidence>
<dbReference type="SUPFAM" id="SSF50685">
    <property type="entry name" value="Barwin-like endoglucanases"/>
    <property type="match status" value="1"/>
</dbReference>
<dbReference type="GO" id="GO:0008810">
    <property type="term" value="F:cellulase activity"/>
    <property type="evidence" value="ECO:0007669"/>
    <property type="project" value="UniProtKB-EC"/>
</dbReference>
<dbReference type="InterPro" id="IPR036908">
    <property type="entry name" value="RlpA-like_sf"/>
</dbReference>
<dbReference type="OrthoDB" id="10035502at2759"/>
<feature type="domain" description="Glycosyl hydrolases family 45 active site" evidence="11">
    <location>
        <begin position="27"/>
        <end position="230"/>
    </location>
</feature>
<evidence type="ECO:0000256" key="6">
    <source>
        <dbReference type="ARBA" id="ARBA00023277"/>
    </source>
</evidence>
<keyword evidence="5" id="KW-0136">Cellulose degradation</keyword>
<evidence type="ECO:0000259" key="11">
    <source>
        <dbReference type="Pfam" id="PF02015"/>
    </source>
</evidence>
<dbReference type="Pfam" id="PF02015">
    <property type="entry name" value="Glyco_hydro_45"/>
    <property type="match status" value="1"/>
</dbReference>
<keyword evidence="9" id="KW-0812">Transmembrane</keyword>
<feature type="chain" id="PRO_5025679046" description="cellulase" evidence="10">
    <location>
        <begin position="18"/>
        <end position="268"/>
    </location>
</feature>
<feature type="signal peptide" evidence="10">
    <location>
        <begin position="1"/>
        <end position="17"/>
    </location>
</feature>
<evidence type="ECO:0000256" key="9">
    <source>
        <dbReference type="SAM" id="Phobius"/>
    </source>
</evidence>
<dbReference type="PANTHER" id="PTHR39730:SF1">
    <property type="entry name" value="ENDOGLUCANASE 1"/>
    <property type="match status" value="1"/>
</dbReference>
<evidence type="ECO:0000256" key="10">
    <source>
        <dbReference type="SAM" id="SignalP"/>
    </source>
</evidence>
<dbReference type="PANTHER" id="PTHR39730">
    <property type="entry name" value="ENDOGLUCANASE 1"/>
    <property type="match status" value="1"/>
</dbReference>
<proteinExistence type="inferred from homology"/>
<keyword evidence="8" id="KW-0624">Polysaccharide degradation</keyword>
<keyword evidence="9" id="KW-1133">Transmembrane helix</keyword>
<keyword evidence="9" id="KW-0472">Membrane</keyword>
<keyword evidence="7" id="KW-0326">Glycosidase</keyword>
<keyword evidence="10" id="KW-0732">Signal</keyword>
<accession>A0A6A6AIX1</accession>
<keyword evidence="6" id="KW-0119">Carbohydrate metabolism</keyword>
<evidence type="ECO:0000256" key="2">
    <source>
        <dbReference type="ARBA" id="ARBA00007793"/>
    </source>
</evidence>
<keyword evidence="13" id="KW-1185">Reference proteome</keyword>
<evidence type="ECO:0000256" key="7">
    <source>
        <dbReference type="ARBA" id="ARBA00023295"/>
    </source>
</evidence>
<evidence type="ECO:0000256" key="4">
    <source>
        <dbReference type="ARBA" id="ARBA00022801"/>
    </source>
</evidence>
<dbReference type="RefSeq" id="XP_033525241.1">
    <property type="nucleotide sequence ID" value="XM_033663541.1"/>
</dbReference>
<dbReference type="Gene3D" id="2.40.40.10">
    <property type="entry name" value="RlpA-like domain"/>
    <property type="match status" value="1"/>
</dbReference>
<dbReference type="AlphaFoldDB" id="A0A6A6AIX1"/>
<organism evidence="12 13">
    <name type="scientific">Dothidotthia symphoricarpi CBS 119687</name>
    <dbReference type="NCBI Taxonomy" id="1392245"/>
    <lineage>
        <taxon>Eukaryota</taxon>
        <taxon>Fungi</taxon>
        <taxon>Dikarya</taxon>
        <taxon>Ascomycota</taxon>
        <taxon>Pezizomycotina</taxon>
        <taxon>Dothideomycetes</taxon>
        <taxon>Pleosporomycetidae</taxon>
        <taxon>Pleosporales</taxon>
        <taxon>Dothidotthiaceae</taxon>
        <taxon>Dothidotthia</taxon>
    </lineage>
</organism>
<dbReference type="EMBL" id="ML977503">
    <property type="protein sequence ID" value="KAF2130854.1"/>
    <property type="molecule type" value="Genomic_DNA"/>
</dbReference>
<evidence type="ECO:0000256" key="8">
    <source>
        <dbReference type="ARBA" id="ARBA00023326"/>
    </source>
</evidence>
<gene>
    <name evidence="12" type="ORF">P153DRAFT_287531</name>
</gene>
<evidence type="ECO:0000256" key="1">
    <source>
        <dbReference type="ARBA" id="ARBA00000966"/>
    </source>
</evidence>
<comment type="catalytic activity">
    <reaction evidence="1">
        <text>Endohydrolysis of (1-&gt;4)-beta-D-glucosidic linkages in cellulose, lichenin and cereal beta-D-glucans.</text>
        <dbReference type="EC" id="3.2.1.4"/>
    </reaction>
</comment>
<name>A0A6A6AIX1_9PLEO</name>
<dbReference type="InterPro" id="IPR000334">
    <property type="entry name" value="Glyco_hydro_45"/>
</dbReference>
<evidence type="ECO:0000256" key="3">
    <source>
        <dbReference type="ARBA" id="ARBA00012601"/>
    </source>
</evidence>